<dbReference type="EMBL" id="JACHJV010000002">
    <property type="protein sequence ID" value="MBB4927645.1"/>
    <property type="molecule type" value="Genomic_DNA"/>
</dbReference>
<evidence type="ECO:0000313" key="10">
    <source>
        <dbReference type="EMBL" id="MBB4927645.1"/>
    </source>
</evidence>
<proteinExistence type="inferred from homology"/>
<keyword evidence="11" id="KW-1185">Reference proteome</keyword>
<evidence type="ECO:0000256" key="4">
    <source>
        <dbReference type="ARBA" id="ARBA00022741"/>
    </source>
</evidence>
<evidence type="ECO:0000256" key="8">
    <source>
        <dbReference type="ARBA" id="ARBA00039149"/>
    </source>
</evidence>
<evidence type="ECO:0000256" key="3">
    <source>
        <dbReference type="ARBA" id="ARBA00022723"/>
    </source>
</evidence>
<dbReference type="GO" id="GO:0016874">
    <property type="term" value="F:ligase activity"/>
    <property type="evidence" value="ECO:0007669"/>
    <property type="project" value="UniProtKB-KW"/>
</dbReference>
<keyword evidence="4" id="KW-0547">Nucleotide-binding</keyword>
<dbReference type="GO" id="GO:0046872">
    <property type="term" value="F:metal ion binding"/>
    <property type="evidence" value="ECO:0007669"/>
    <property type="project" value="UniProtKB-KW"/>
</dbReference>
<dbReference type="PIRSF" id="PIRSF006293">
    <property type="entry name" value="ExsB"/>
    <property type="match status" value="1"/>
</dbReference>
<reference evidence="10 11" key="1">
    <citation type="submission" date="2020-08" db="EMBL/GenBank/DDBJ databases">
        <title>Sequencing the genomes of 1000 actinobacteria strains.</title>
        <authorList>
            <person name="Klenk H.-P."/>
        </authorList>
    </citation>
    <scope>NUCLEOTIDE SEQUENCE [LARGE SCALE GENOMIC DNA]</scope>
    <source>
        <strain evidence="10 11">DSM 41654</strain>
    </source>
</reference>
<dbReference type="Gene3D" id="3.40.50.620">
    <property type="entry name" value="HUPs"/>
    <property type="match status" value="1"/>
</dbReference>
<keyword evidence="6" id="KW-0067">ATP-binding</keyword>
<dbReference type="CDD" id="cd01995">
    <property type="entry name" value="QueC-like"/>
    <property type="match status" value="1"/>
</dbReference>
<protein>
    <recommendedName>
        <fullName evidence="8">7-cyano-7-deazaguanine synthase</fullName>
        <ecNumber evidence="8">6.3.4.20</ecNumber>
    </recommendedName>
</protein>
<evidence type="ECO:0000313" key="11">
    <source>
        <dbReference type="Proteomes" id="UP000540506"/>
    </source>
</evidence>
<dbReference type="GO" id="GO:0005524">
    <property type="term" value="F:ATP binding"/>
    <property type="evidence" value="ECO:0007669"/>
    <property type="project" value="UniProtKB-KW"/>
</dbReference>
<keyword evidence="3" id="KW-0479">Metal-binding</keyword>
<sequence length="227" mass="24428">MTKIVAVVSGGIDSVTMAHHLAAEGHQLHLLAVDYGQRHHKELGFARATAQRLGAAYQEVDLRAVGRLLRGSSLTDPSVPVPDASRAPAGRNPNIVPNRNALLLAVAYAIAVVEQAPAVAFGVMADDVGPSDTSVAFLRAFLDMERIATRGQAPDGLELRAPLITLHKPEVIALGEKLRVPWQQTWTCFRGEEIHCGVCAACVERRTAFVVADVKDPTEYQRRPSGS</sequence>
<evidence type="ECO:0000256" key="6">
    <source>
        <dbReference type="ARBA" id="ARBA00022840"/>
    </source>
</evidence>
<name>A0A7W7VZF9_KITKI</name>
<keyword evidence="2 10" id="KW-0436">Ligase</keyword>
<dbReference type="PANTHER" id="PTHR42914">
    <property type="entry name" value="7-CYANO-7-DEAZAGUANINE SYNTHASE"/>
    <property type="match status" value="1"/>
</dbReference>
<dbReference type="EC" id="6.3.4.20" evidence="8"/>
<dbReference type="InterPro" id="IPR018317">
    <property type="entry name" value="QueC"/>
</dbReference>
<evidence type="ECO:0000256" key="9">
    <source>
        <dbReference type="ARBA" id="ARBA00047890"/>
    </source>
</evidence>
<dbReference type="PANTHER" id="PTHR42914:SF1">
    <property type="entry name" value="7-CYANO-7-DEAZAGUANINE SYNTHASE"/>
    <property type="match status" value="1"/>
</dbReference>
<evidence type="ECO:0000256" key="2">
    <source>
        <dbReference type="ARBA" id="ARBA00022598"/>
    </source>
</evidence>
<accession>A0A7W7VZF9</accession>
<dbReference type="InterPro" id="IPR014729">
    <property type="entry name" value="Rossmann-like_a/b/a_fold"/>
</dbReference>
<evidence type="ECO:0000256" key="7">
    <source>
        <dbReference type="ARBA" id="ARBA00037993"/>
    </source>
</evidence>
<dbReference type="SUPFAM" id="SSF52402">
    <property type="entry name" value="Adenine nucleotide alpha hydrolases-like"/>
    <property type="match status" value="1"/>
</dbReference>
<evidence type="ECO:0000256" key="1">
    <source>
        <dbReference type="ARBA" id="ARBA00005061"/>
    </source>
</evidence>
<keyword evidence="5" id="KW-0862">Zinc</keyword>
<dbReference type="RefSeq" id="WP_184944195.1">
    <property type="nucleotide sequence ID" value="NZ_JACHJV010000002.1"/>
</dbReference>
<evidence type="ECO:0000256" key="5">
    <source>
        <dbReference type="ARBA" id="ARBA00022833"/>
    </source>
</evidence>
<organism evidence="10 11">
    <name type="scientific">Kitasatospora kifunensis</name>
    <name type="common">Streptomyces kifunensis</name>
    <dbReference type="NCBI Taxonomy" id="58351"/>
    <lineage>
        <taxon>Bacteria</taxon>
        <taxon>Bacillati</taxon>
        <taxon>Actinomycetota</taxon>
        <taxon>Actinomycetes</taxon>
        <taxon>Kitasatosporales</taxon>
        <taxon>Streptomycetaceae</taxon>
        <taxon>Kitasatospora</taxon>
    </lineage>
</organism>
<comment type="similarity">
    <text evidence="7">Belongs to the QueC family.</text>
</comment>
<gene>
    <name evidence="10" type="ORF">FHR34_006740</name>
</gene>
<dbReference type="Pfam" id="PF06508">
    <property type="entry name" value="QueC"/>
    <property type="match status" value="1"/>
</dbReference>
<comment type="catalytic activity">
    <reaction evidence="9">
        <text>7-carboxy-7-carbaguanine + NH4(+) + 2 ATP = 7-cyano-7-carbaguanine + 2 AMP + 2 diphosphate + 2 H(+)</text>
        <dbReference type="Rhea" id="RHEA:27982"/>
        <dbReference type="ChEBI" id="CHEBI:15378"/>
        <dbReference type="ChEBI" id="CHEBI:28938"/>
        <dbReference type="ChEBI" id="CHEBI:30616"/>
        <dbReference type="ChEBI" id="CHEBI:33019"/>
        <dbReference type="ChEBI" id="CHEBI:45075"/>
        <dbReference type="ChEBI" id="CHEBI:61036"/>
        <dbReference type="ChEBI" id="CHEBI:456215"/>
        <dbReference type="EC" id="6.3.4.20"/>
    </reaction>
</comment>
<dbReference type="Proteomes" id="UP000540506">
    <property type="component" value="Unassembled WGS sequence"/>
</dbReference>
<comment type="caution">
    <text evidence="10">The sequence shown here is derived from an EMBL/GenBank/DDBJ whole genome shotgun (WGS) entry which is preliminary data.</text>
</comment>
<dbReference type="AlphaFoldDB" id="A0A7W7VZF9"/>
<comment type="pathway">
    <text evidence="1">Purine metabolism; 7-cyano-7-deazaguanine biosynthesis.</text>
</comment>